<name>A0A2S5DDW9_9NEIS</name>
<dbReference type="EMBL" id="PQWB01000062">
    <property type="protein sequence ID" value="POZ61305.1"/>
    <property type="molecule type" value="Genomic_DNA"/>
</dbReference>
<evidence type="ECO:0000313" key="1">
    <source>
        <dbReference type="EMBL" id="POZ61305.1"/>
    </source>
</evidence>
<organism evidence="1 2">
    <name type="scientific">Chromobacterium alticapitis</name>
    <dbReference type="NCBI Taxonomy" id="2073169"/>
    <lineage>
        <taxon>Bacteria</taxon>
        <taxon>Pseudomonadati</taxon>
        <taxon>Pseudomonadota</taxon>
        <taxon>Betaproteobacteria</taxon>
        <taxon>Neisseriales</taxon>
        <taxon>Chromobacteriaceae</taxon>
        <taxon>Chromobacterium</taxon>
    </lineage>
</organism>
<dbReference type="AlphaFoldDB" id="A0A2S5DDW9"/>
<proteinExistence type="predicted"/>
<evidence type="ECO:0000313" key="2">
    <source>
        <dbReference type="Proteomes" id="UP000237082"/>
    </source>
</evidence>
<dbReference type="Proteomes" id="UP000237082">
    <property type="component" value="Unassembled WGS sequence"/>
</dbReference>
<protein>
    <submittedName>
        <fullName evidence="1">Uncharacterized protein</fullName>
    </submittedName>
</protein>
<keyword evidence="2" id="KW-1185">Reference proteome</keyword>
<gene>
    <name evidence="1" type="ORF">C2I19_14210</name>
</gene>
<comment type="caution">
    <text evidence="1">The sequence shown here is derived from an EMBL/GenBank/DDBJ whole genome shotgun (WGS) entry which is preliminary data.</text>
</comment>
<reference evidence="2" key="1">
    <citation type="submission" date="2018-02" db="EMBL/GenBank/DDBJ databases">
        <authorList>
            <person name="O'Hara-Hanley K."/>
            <person name="Soby S."/>
        </authorList>
    </citation>
    <scope>NUCLEOTIDE SEQUENCE [LARGE SCALE GENOMIC DNA]</scope>
    <source>
        <strain evidence="2">MWU14-2602</strain>
    </source>
</reference>
<accession>A0A2S5DDW9</accession>
<sequence>MSAGYRFFNDFVLFRMMALQGLAKESEMMNKIQRALAAWGCAWWQGMRAHARQACRDEAEALARIRSRAEGAR</sequence>